<proteinExistence type="predicted"/>
<evidence type="ECO:0000313" key="1">
    <source>
        <dbReference type="EMBL" id="GIZ36636.1"/>
    </source>
</evidence>
<dbReference type="RefSeq" id="XP_044651123.1">
    <property type="nucleotide sequence ID" value="XM_044795188.1"/>
</dbReference>
<gene>
    <name evidence="1" type="ORF">CKM354_000010600</name>
</gene>
<dbReference type="EMBL" id="BOLY01000001">
    <property type="protein sequence ID" value="GIZ36636.1"/>
    <property type="molecule type" value="Genomic_DNA"/>
</dbReference>
<protein>
    <submittedName>
        <fullName evidence="1">Uncharacterized protein</fullName>
    </submittedName>
</protein>
<evidence type="ECO:0000313" key="2">
    <source>
        <dbReference type="Proteomes" id="UP000825890"/>
    </source>
</evidence>
<dbReference type="Proteomes" id="UP000825890">
    <property type="component" value="Unassembled WGS sequence"/>
</dbReference>
<reference evidence="1 2" key="1">
    <citation type="submission" date="2021-01" db="EMBL/GenBank/DDBJ databases">
        <title>Cercospora kikuchii MAFF 305040 whole genome shotgun sequence.</title>
        <authorList>
            <person name="Kashiwa T."/>
            <person name="Suzuki T."/>
        </authorList>
    </citation>
    <scope>NUCLEOTIDE SEQUENCE [LARGE SCALE GENOMIC DNA]</scope>
    <source>
        <strain evidence="1 2">MAFF 305040</strain>
    </source>
</reference>
<organism evidence="1 2">
    <name type="scientific">Cercospora kikuchii</name>
    <dbReference type="NCBI Taxonomy" id="84275"/>
    <lineage>
        <taxon>Eukaryota</taxon>
        <taxon>Fungi</taxon>
        <taxon>Dikarya</taxon>
        <taxon>Ascomycota</taxon>
        <taxon>Pezizomycotina</taxon>
        <taxon>Dothideomycetes</taxon>
        <taxon>Dothideomycetidae</taxon>
        <taxon>Mycosphaerellales</taxon>
        <taxon>Mycosphaerellaceae</taxon>
        <taxon>Cercospora</taxon>
    </lineage>
</organism>
<dbReference type="GeneID" id="68285681"/>
<comment type="caution">
    <text evidence="1">The sequence shown here is derived from an EMBL/GenBank/DDBJ whole genome shotgun (WGS) entry which is preliminary data.</text>
</comment>
<sequence length="235" mass="27124">MLEDIDQKREQRKIEYAKMNNAYQHPLTLEREAKALASKKYHWRDCNYYALEIEAVNEMKRLSGDKLEPNMLYVTSTYASSQTEKSSYTSQVSCDVRNGVVICTNQRKDFDKTLPPARLANTDLIAQQDLRRAEARSKAPENLKYVWRYHITNPTTLSIIKSIGVGIETAATFARDTEQFCELLATPNRKGVCYMLKDYCSTFGWKSFESVTTMFDAYVQSFDMLFTLCEETSVK</sequence>
<keyword evidence="2" id="KW-1185">Reference proteome</keyword>
<dbReference type="AlphaFoldDB" id="A0A9P3C8F0"/>
<name>A0A9P3C8F0_9PEZI</name>
<accession>A0A9P3C8F0</accession>